<proteinExistence type="predicted"/>
<dbReference type="GO" id="GO:0005739">
    <property type="term" value="C:mitochondrion"/>
    <property type="evidence" value="ECO:0007669"/>
    <property type="project" value="TreeGrafter"/>
</dbReference>
<name>A0A8D3AK80_SCOMX</name>
<dbReference type="InterPro" id="IPR045866">
    <property type="entry name" value="FAM210A/B-like"/>
</dbReference>
<feature type="transmembrane region" description="Helical" evidence="2">
    <location>
        <begin position="212"/>
        <end position="235"/>
    </location>
</feature>
<feature type="transmembrane region" description="Helical" evidence="2">
    <location>
        <begin position="275"/>
        <end position="295"/>
    </location>
</feature>
<feature type="region of interest" description="Disordered" evidence="1">
    <location>
        <begin position="88"/>
        <end position="202"/>
    </location>
</feature>
<dbReference type="InterPro" id="IPR009688">
    <property type="entry name" value="FAM210A/B-like_dom"/>
</dbReference>
<evidence type="ECO:0000256" key="1">
    <source>
        <dbReference type="SAM" id="MobiDB-lite"/>
    </source>
</evidence>
<dbReference type="PANTHER" id="PTHR21377:SF0">
    <property type="entry name" value="PROTEIN FAM210B, MITOCHONDRIAL"/>
    <property type="match status" value="1"/>
</dbReference>
<sequence>MSWSRAAAGRLCAAAQASRSPGSCLVRVKASGPRHVTETLRRGHSVHWGRSLCVSGDPLRAHLRKLSQLHPVRDQGRDRDRDRVETVATSLSEGRLHLTRPPPPHAYRRAGSRVPAASHALFTGNCGGSGRRCSTSSTMQHSRASSAAAAAAKRRDEAGEQELTTHGNKADEQNLKEASAASSSTEKAPGEPEPEGGKPTKTQQLKKVFKEYGAVGVCFHIGISLMSLGMSYLLISSGVDMTAVLCKLGFSEAVVRSKMAAGTSTFFLAYALHKLFAPVRISTTLVSVPLIVRYFRKTGLFKPPTP</sequence>
<protein>
    <submittedName>
        <fullName evidence="4">Family with sequence similarity 210 member B</fullName>
    </submittedName>
</protein>
<evidence type="ECO:0000256" key="2">
    <source>
        <dbReference type="SAM" id="Phobius"/>
    </source>
</evidence>
<reference evidence="4" key="2">
    <citation type="submission" date="2025-08" db="UniProtKB">
        <authorList>
            <consortium name="Ensembl"/>
        </authorList>
    </citation>
    <scope>IDENTIFICATION</scope>
</reference>
<dbReference type="Ensembl" id="ENSSMAT00000019769.2">
    <property type="protein sequence ID" value="ENSSMAP00000019528.2"/>
    <property type="gene ID" value="ENSSMAG00000024290.1"/>
</dbReference>
<keyword evidence="2" id="KW-1133">Transmembrane helix</keyword>
<reference evidence="4" key="1">
    <citation type="submission" date="2023-05" db="EMBL/GenBank/DDBJ databases">
        <title>High-quality long-read genome of Scophthalmus maximus.</title>
        <authorList>
            <person name="Lien S."/>
            <person name="Martinez P."/>
        </authorList>
    </citation>
    <scope>NUCLEOTIDE SEQUENCE [LARGE SCALE GENOMIC DNA]</scope>
</reference>
<dbReference type="GeneTree" id="ENSGT00940000156134"/>
<organism evidence="4 5">
    <name type="scientific">Scophthalmus maximus</name>
    <name type="common">Turbot</name>
    <name type="synonym">Psetta maxima</name>
    <dbReference type="NCBI Taxonomy" id="52904"/>
    <lineage>
        <taxon>Eukaryota</taxon>
        <taxon>Metazoa</taxon>
        <taxon>Chordata</taxon>
        <taxon>Craniata</taxon>
        <taxon>Vertebrata</taxon>
        <taxon>Euteleostomi</taxon>
        <taxon>Actinopterygii</taxon>
        <taxon>Neopterygii</taxon>
        <taxon>Teleostei</taxon>
        <taxon>Neoteleostei</taxon>
        <taxon>Acanthomorphata</taxon>
        <taxon>Carangaria</taxon>
        <taxon>Pleuronectiformes</taxon>
        <taxon>Pleuronectoidei</taxon>
        <taxon>Scophthalmidae</taxon>
        <taxon>Scophthalmus</taxon>
    </lineage>
</organism>
<dbReference type="Proteomes" id="UP000694558">
    <property type="component" value="Chromosome 6"/>
</dbReference>
<keyword evidence="2" id="KW-0812">Transmembrane</keyword>
<gene>
    <name evidence="4" type="primary">fam210b</name>
</gene>
<dbReference type="Pfam" id="PF06916">
    <property type="entry name" value="FAM210A-B_dom"/>
    <property type="match status" value="1"/>
</dbReference>
<evidence type="ECO:0000259" key="3">
    <source>
        <dbReference type="Pfam" id="PF06916"/>
    </source>
</evidence>
<feature type="compositionally biased region" description="Low complexity" evidence="1">
    <location>
        <begin position="178"/>
        <end position="187"/>
    </location>
</feature>
<evidence type="ECO:0000313" key="4">
    <source>
        <dbReference type="Ensembl" id="ENSSMAP00000019528.2"/>
    </source>
</evidence>
<feature type="domain" description="DUF1279" evidence="3">
    <location>
        <begin position="203"/>
        <end position="290"/>
    </location>
</feature>
<dbReference type="AlphaFoldDB" id="A0A8D3AK80"/>
<accession>A0A8D3AK80</accession>
<evidence type="ECO:0000313" key="5">
    <source>
        <dbReference type="Proteomes" id="UP000694558"/>
    </source>
</evidence>
<keyword evidence="2" id="KW-0472">Membrane</keyword>
<feature type="compositionally biased region" description="Low complexity" evidence="1">
    <location>
        <begin position="131"/>
        <end position="151"/>
    </location>
</feature>
<dbReference type="PANTHER" id="PTHR21377">
    <property type="entry name" value="PROTEIN FAM210B, MITOCHONDRIAL"/>
    <property type="match status" value="1"/>
</dbReference>